<dbReference type="InterPro" id="IPR013096">
    <property type="entry name" value="Cupin_2"/>
</dbReference>
<evidence type="ECO:0000256" key="2">
    <source>
        <dbReference type="SAM" id="MobiDB-lite"/>
    </source>
</evidence>
<keyword evidence="1" id="KW-0238">DNA-binding</keyword>
<feature type="region of interest" description="Disordered" evidence="2">
    <location>
        <begin position="1"/>
        <end position="22"/>
    </location>
</feature>
<dbReference type="SUPFAM" id="SSF47413">
    <property type="entry name" value="lambda repressor-like DNA-binding domains"/>
    <property type="match status" value="1"/>
</dbReference>
<dbReference type="Pfam" id="PF07883">
    <property type="entry name" value="Cupin_2"/>
    <property type="match status" value="1"/>
</dbReference>
<dbReference type="EMBL" id="JACHFJ010000006">
    <property type="protein sequence ID" value="MBB5373354.1"/>
    <property type="molecule type" value="Genomic_DNA"/>
</dbReference>
<dbReference type="CDD" id="cd00093">
    <property type="entry name" value="HTH_XRE"/>
    <property type="match status" value="1"/>
</dbReference>
<dbReference type="AlphaFoldDB" id="A0A840VCG7"/>
<dbReference type="GO" id="GO:0003677">
    <property type="term" value="F:DNA binding"/>
    <property type="evidence" value="ECO:0007669"/>
    <property type="project" value="UniProtKB-KW"/>
</dbReference>
<dbReference type="InterPro" id="IPR010982">
    <property type="entry name" value="Lambda_DNA-bd_dom_sf"/>
</dbReference>
<evidence type="ECO:0000313" key="5">
    <source>
        <dbReference type="Proteomes" id="UP000553706"/>
    </source>
</evidence>
<name>A0A840VCG7_9PROT</name>
<dbReference type="PROSITE" id="PS50943">
    <property type="entry name" value="HTH_CROC1"/>
    <property type="match status" value="1"/>
</dbReference>
<organism evidence="4 5">
    <name type="scientific">Acidocella aromatica</name>
    <dbReference type="NCBI Taxonomy" id="1303579"/>
    <lineage>
        <taxon>Bacteria</taxon>
        <taxon>Pseudomonadati</taxon>
        <taxon>Pseudomonadota</taxon>
        <taxon>Alphaproteobacteria</taxon>
        <taxon>Acetobacterales</taxon>
        <taxon>Acidocellaceae</taxon>
        <taxon>Acidocella</taxon>
    </lineage>
</organism>
<accession>A0A840VCG7</accession>
<proteinExistence type="predicted"/>
<dbReference type="Gene3D" id="1.10.260.40">
    <property type="entry name" value="lambda repressor-like DNA-binding domains"/>
    <property type="match status" value="1"/>
</dbReference>
<dbReference type="InterPro" id="IPR050807">
    <property type="entry name" value="TransReg_Diox_bact_type"/>
</dbReference>
<dbReference type="InterPro" id="IPR011051">
    <property type="entry name" value="RmlC_Cupin_sf"/>
</dbReference>
<evidence type="ECO:0000313" key="4">
    <source>
        <dbReference type="EMBL" id="MBB5373354.1"/>
    </source>
</evidence>
<comment type="caution">
    <text evidence="4">The sequence shown here is derived from an EMBL/GenBank/DDBJ whole genome shotgun (WGS) entry which is preliminary data.</text>
</comment>
<keyword evidence="5" id="KW-1185">Reference proteome</keyword>
<gene>
    <name evidence="4" type="ORF">HNP71_001614</name>
</gene>
<dbReference type="GO" id="GO:0005829">
    <property type="term" value="C:cytosol"/>
    <property type="evidence" value="ECO:0007669"/>
    <property type="project" value="TreeGrafter"/>
</dbReference>
<dbReference type="RefSeq" id="WP_183266365.1">
    <property type="nucleotide sequence ID" value="NZ_JACHFJ010000006.1"/>
</dbReference>
<dbReference type="Gene3D" id="2.60.120.10">
    <property type="entry name" value="Jelly Rolls"/>
    <property type="match status" value="1"/>
</dbReference>
<dbReference type="InterPro" id="IPR014710">
    <property type="entry name" value="RmlC-like_jellyroll"/>
</dbReference>
<evidence type="ECO:0000256" key="1">
    <source>
        <dbReference type="ARBA" id="ARBA00023125"/>
    </source>
</evidence>
<dbReference type="InterPro" id="IPR001387">
    <property type="entry name" value="Cro/C1-type_HTH"/>
</dbReference>
<reference evidence="4 5" key="1">
    <citation type="submission" date="2020-08" db="EMBL/GenBank/DDBJ databases">
        <title>Genomic Encyclopedia of Type Strains, Phase IV (KMG-IV): sequencing the most valuable type-strain genomes for metagenomic binning, comparative biology and taxonomic classification.</title>
        <authorList>
            <person name="Goeker M."/>
        </authorList>
    </citation>
    <scope>NUCLEOTIDE SEQUENCE [LARGE SCALE GENOMIC DNA]</scope>
    <source>
        <strain evidence="4 5">DSM 27026</strain>
    </source>
</reference>
<evidence type="ECO:0000259" key="3">
    <source>
        <dbReference type="PROSITE" id="PS50943"/>
    </source>
</evidence>
<protein>
    <submittedName>
        <fullName evidence="4">Transcriptional regulator with XRE-family HTH domain</fullName>
    </submittedName>
</protein>
<dbReference type="Pfam" id="PF13560">
    <property type="entry name" value="HTH_31"/>
    <property type="match status" value="1"/>
</dbReference>
<sequence>MTTKRKPKAATDAEAAIGSQKQADAPIAQRIGDVIRRHRKAHGLTLSQLAAGAGLSSANLSRIENGSVTSSFESLERICQAVGLSLADLFAEVSEPKGQARLVRAEEQMEVIRSGTSHGHMYKLIAYQRGPGRSFEGFYITMDKDSEVYPRFRHPGTELLYMLRGSMEYRYGSELYTIRAGDTFTFSAHVEHGPERLFSDEIHFICVMIYDT</sequence>
<dbReference type="SMART" id="SM00530">
    <property type="entry name" value="HTH_XRE"/>
    <property type="match status" value="1"/>
</dbReference>
<feature type="domain" description="HTH cro/C1-type" evidence="3">
    <location>
        <begin position="35"/>
        <end position="89"/>
    </location>
</feature>
<dbReference type="Proteomes" id="UP000553706">
    <property type="component" value="Unassembled WGS sequence"/>
</dbReference>
<dbReference type="PANTHER" id="PTHR46797:SF1">
    <property type="entry name" value="METHYLPHOSPHONATE SYNTHASE"/>
    <property type="match status" value="1"/>
</dbReference>
<dbReference type="SUPFAM" id="SSF51182">
    <property type="entry name" value="RmlC-like cupins"/>
    <property type="match status" value="1"/>
</dbReference>
<dbReference type="GO" id="GO:0003700">
    <property type="term" value="F:DNA-binding transcription factor activity"/>
    <property type="evidence" value="ECO:0007669"/>
    <property type="project" value="TreeGrafter"/>
</dbReference>
<dbReference type="PANTHER" id="PTHR46797">
    <property type="entry name" value="HTH-TYPE TRANSCRIPTIONAL REGULATOR"/>
    <property type="match status" value="1"/>
</dbReference>
<dbReference type="CDD" id="cd02209">
    <property type="entry name" value="cupin_XRE_C"/>
    <property type="match status" value="1"/>
</dbReference>